<keyword evidence="3" id="KW-1185">Reference proteome</keyword>
<sequence length="138" mass="14956">MGCCREGGDGVVASGGDDDDGDGWVTVESRVRESDGGDLIDREMGRIFGVGRKSSPEYFSGGCGVVVAGGGWWPAVGREREEEDEVVSPWSSIRSSASDMMLDYVTDAKSLVGVFDMYGEKVEVKALHWKKWKVPNVE</sequence>
<evidence type="ECO:0000313" key="2">
    <source>
        <dbReference type="EMBL" id="GJT82602.1"/>
    </source>
</evidence>
<proteinExistence type="predicted"/>
<protein>
    <submittedName>
        <fullName evidence="2">Uncharacterized protein</fullName>
    </submittedName>
</protein>
<evidence type="ECO:0000313" key="3">
    <source>
        <dbReference type="Proteomes" id="UP001151760"/>
    </source>
</evidence>
<feature type="region of interest" description="Disordered" evidence="1">
    <location>
        <begin position="1"/>
        <end position="23"/>
    </location>
</feature>
<name>A0ABQ5H5R8_9ASTR</name>
<evidence type="ECO:0000256" key="1">
    <source>
        <dbReference type="SAM" id="MobiDB-lite"/>
    </source>
</evidence>
<gene>
    <name evidence="2" type="ORF">Tco_1056944</name>
</gene>
<dbReference type="Proteomes" id="UP001151760">
    <property type="component" value="Unassembled WGS sequence"/>
</dbReference>
<reference evidence="2" key="2">
    <citation type="submission" date="2022-01" db="EMBL/GenBank/DDBJ databases">
        <authorList>
            <person name="Yamashiro T."/>
            <person name="Shiraishi A."/>
            <person name="Satake H."/>
            <person name="Nakayama K."/>
        </authorList>
    </citation>
    <scope>NUCLEOTIDE SEQUENCE</scope>
</reference>
<organism evidence="2 3">
    <name type="scientific">Tanacetum coccineum</name>
    <dbReference type="NCBI Taxonomy" id="301880"/>
    <lineage>
        <taxon>Eukaryota</taxon>
        <taxon>Viridiplantae</taxon>
        <taxon>Streptophyta</taxon>
        <taxon>Embryophyta</taxon>
        <taxon>Tracheophyta</taxon>
        <taxon>Spermatophyta</taxon>
        <taxon>Magnoliopsida</taxon>
        <taxon>eudicotyledons</taxon>
        <taxon>Gunneridae</taxon>
        <taxon>Pentapetalae</taxon>
        <taxon>asterids</taxon>
        <taxon>campanulids</taxon>
        <taxon>Asterales</taxon>
        <taxon>Asteraceae</taxon>
        <taxon>Asteroideae</taxon>
        <taxon>Anthemideae</taxon>
        <taxon>Anthemidinae</taxon>
        <taxon>Tanacetum</taxon>
    </lineage>
</organism>
<dbReference type="EMBL" id="BQNB010019183">
    <property type="protein sequence ID" value="GJT82602.1"/>
    <property type="molecule type" value="Genomic_DNA"/>
</dbReference>
<comment type="caution">
    <text evidence="2">The sequence shown here is derived from an EMBL/GenBank/DDBJ whole genome shotgun (WGS) entry which is preliminary data.</text>
</comment>
<accession>A0ABQ5H5R8</accession>
<reference evidence="2" key="1">
    <citation type="journal article" date="2022" name="Int. J. Mol. Sci.">
        <title>Draft Genome of Tanacetum Coccineum: Genomic Comparison of Closely Related Tanacetum-Family Plants.</title>
        <authorList>
            <person name="Yamashiro T."/>
            <person name="Shiraishi A."/>
            <person name="Nakayama K."/>
            <person name="Satake H."/>
        </authorList>
    </citation>
    <scope>NUCLEOTIDE SEQUENCE</scope>
</reference>